<protein>
    <submittedName>
        <fullName evidence="3">Uncharacterized protein</fullName>
    </submittedName>
</protein>
<proteinExistence type="predicted"/>
<feature type="compositionally biased region" description="Low complexity" evidence="2">
    <location>
        <begin position="285"/>
        <end position="308"/>
    </location>
</feature>
<evidence type="ECO:0000256" key="1">
    <source>
        <dbReference type="SAM" id="Coils"/>
    </source>
</evidence>
<gene>
    <name evidence="3" type="ORF">MNBD_ACTINO02-2782</name>
</gene>
<feature type="region of interest" description="Disordered" evidence="2">
    <location>
        <begin position="285"/>
        <end position="320"/>
    </location>
</feature>
<dbReference type="EMBL" id="UOEK01000464">
    <property type="protein sequence ID" value="VAW08458.1"/>
    <property type="molecule type" value="Genomic_DNA"/>
</dbReference>
<dbReference type="AlphaFoldDB" id="A0A3B0SSJ1"/>
<reference evidence="3" key="1">
    <citation type="submission" date="2018-06" db="EMBL/GenBank/DDBJ databases">
        <authorList>
            <person name="Zhirakovskaya E."/>
        </authorList>
    </citation>
    <scope>NUCLEOTIDE SEQUENCE</scope>
</reference>
<name>A0A3B0SSJ1_9ZZZZ</name>
<evidence type="ECO:0000313" key="3">
    <source>
        <dbReference type="EMBL" id="VAW08458.1"/>
    </source>
</evidence>
<feature type="coiled-coil region" evidence="1">
    <location>
        <begin position="433"/>
        <end position="471"/>
    </location>
</feature>
<feature type="region of interest" description="Disordered" evidence="2">
    <location>
        <begin position="483"/>
        <end position="538"/>
    </location>
</feature>
<sequence length="771" mass="80667">MTAAIAALIVGVSPIAAAQSGFEGPVPVSIIDRSDLALTSPTSVADLLQQLPEGTAYRYADDIRGVPTLGSDVAPFAQPDFVGAGVFNPGDVGFGDTIDVIRDASSVIASGGEGTFPDTPMVLFFAGREPGPGGPLDEFVIGPGLQAQVDFVIGFEGSPGWEAIDAFPGDTWQGGSLILSTQLMPGEEPVVDLVNANDGFASVPFSGFFAAGPDWMIAGVDLDTLIANGGPGEMRWAFGSHIHDGSYGACEDCLSVINAYPPVPRTVDDLVVFPPTIPLSIPEAATTTTSTSTTTTTAVPPATTITSPGDDPATVDDDTGGSFPWIPIGIGFAGIGGALLIFTKKDDEESPTKDCDPLLAKWKDLTRQRETAEEFLGSAYENFQARQLFLMELEATRDEYIQAQSGPRGGIGGLDMVNLDGQLIQYDGLQELIDQLAEPIADAQREVERANEDVERRLETYNAALEAEEAARAAYEACIQAATAPPPAPPEKPESPDDGGTGTPPTAPPSPPSVYTPPMSSEPRKNTRCDAKGQPAPVTVPIGPAVRFKLYTDFDVIVTVGAASKHGSHEHGKAMTAGLKSAGMTLGTIGNILGGAGSGKSVASAASSFQTGKIVKGSLDGVTGTVTGLGAAEVIPSVPTSLPEAIAVGLAAAANLGSLIAGKITDWMDDSVTVYMRPAYFYQEVSIQPTQIWECRGEMWECVTRVNVYNVGNLKKDSVKDRGPYTRKGDRERYKTTSAISRLAARGRGKIVQSARVLAAWEKANPPGDCK</sequence>
<feature type="compositionally biased region" description="Pro residues" evidence="2">
    <location>
        <begin position="505"/>
        <end position="515"/>
    </location>
</feature>
<evidence type="ECO:0000256" key="2">
    <source>
        <dbReference type="SAM" id="MobiDB-lite"/>
    </source>
</evidence>
<accession>A0A3B0SSJ1</accession>
<feature type="compositionally biased region" description="Basic and acidic residues" evidence="2">
    <location>
        <begin position="522"/>
        <end position="531"/>
    </location>
</feature>
<organism evidence="3">
    <name type="scientific">hydrothermal vent metagenome</name>
    <dbReference type="NCBI Taxonomy" id="652676"/>
    <lineage>
        <taxon>unclassified sequences</taxon>
        <taxon>metagenomes</taxon>
        <taxon>ecological metagenomes</taxon>
    </lineage>
</organism>
<keyword evidence="1" id="KW-0175">Coiled coil</keyword>